<evidence type="ECO:0008006" key="3">
    <source>
        <dbReference type="Google" id="ProtNLM"/>
    </source>
</evidence>
<dbReference type="InterPro" id="IPR011009">
    <property type="entry name" value="Kinase-like_dom_sf"/>
</dbReference>
<dbReference type="EMBL" id="JBFXLQ010000004">
    <property type="protein sequence ID" value="KAL2870912.1"/>
    <property type="molecule type" value="Genomic_DNA"/>
</dbReference>
<name>A0ABR4M337_9EURO</name>
<comment type="caution">
    <text evidence="1">The sequence shown here is derived from an EMBL/GenBank/DDBJ whole genome shotgun (WGS) entry which is preliminary data.</text>
</comment>
<dbReference type="GeneID" id="98145899"/>
<dbReference type="SUPFAM" id="SSF56112">
    <property type="entry name" value="Protein kinase-like (PK-like)"/>
    <property type="match status" value="1"/>
</dbReference>
<dbReference type="InterPro" id="IPR051678">
    <property type="entry name" value="AGP_Transferase"/>
</dbReference>
<organism evidence="1 2">
    <name type="scientific">Aspergillus lucknowensis</name>
    <dbReference type="NCBI Taxonomy" id="176173"/>
    <lineage>
        <taxon>Eukaryota</taxon>
        <taxon>Fungi</taxon>
        <taxon>Dikarya</taxon>
        <taxon>Ascomycota</taxon>
        <taxon>Pezizomycotina</taxon>
        <taxon>Eurotiomycetes</taxon>
        <taxon>Eurotiomycetidae</taxon>
        <taxon>Eurotiales</taxon>
        <taxon>Aspergillaceae</taxon>
        <taxon>Aspergillus</taxon>
        <taxon>Aspergillus subgen. Nidulantes</taxon>
    </lineage>
</organism>
<protein>
    <recommendedName>
        <fullName evidence="3">Aminoglycoside phosphotransferase domain-containing protein</fullName>
    </recommendedName>
</protein>
<proteinExistence type="predicted"/>
<accession>A0ABR4M337</accession>
<evidence type="ECO:0000313" key="1">
    <source>
        <dbReference type="EMBL" id="KAL2870912.1"/>
    </source>
</evidence>
<evidence type="ECO:0000313" key="2">
    <source>
        <dbReference type="Proteomes" id="UP001610432"/>
    </source>
</evidence>
<gene>
    <name evidence="1" type="ORF">BJX67DRAFT_369843</name>
</gene>
<dbReference type="PANTHER" id="PTHR21310">
    <property type="entry name" value="AMINOGLYCOSIDE PHOSPHOTRANSFERASE-RELATED-RELATED"/>
    <property type="match status" value="1"/>
</dbReference>
<keyword evidence="2" id="KW-1185">Reference proteome</keyword>
<sequence>MLPDDFMVTSFLRLHQELESKWVDKVNEARLNGRLCSWVSTFHPCKLSCRIEGGFLNGSYNLCQRYIFDDGTSLSPVYADENPLGLGPFLLMGFTHGIRLSKNLHDNDIEHVYRQMARFMLELFQINFDKISGIPTPQTGFPAPIRPLTRKSHGILHEGGVDVFGDRNQGFASLNGQPNSALGWHSACEAHASLEVLKSLLPDLVEPNYNHGPFKLICDDFGLGNLIVRSRDDLTVVGVVDLEWVYAGPAQLFASGPWWLLDDRPINEAWDYHNGHPPRVASRYMRRLEMFTTVLKEEEANMLGNEKKELSTLIEWSKTTGAMWPHMILSAGFFDCLLFPCGQLQRHYGFWWWLDMLKGFEDREEVKKFAQRKELDLTRYDMQVDQIEELKFLVECGKLTSEDFAAQTRSVLARKPDDDANA</sequence>
<reference evidence="1 2" key="1">
    <citation type="submission" date="2024-07" db="EMBL/GenBank/DDBJ databases">
        <title>Section-level genome sequencing and comparative genomics of Aspergillus sections Usti and Cavernicolus.</title>
        <authorList>
            <consortium name="Lawrence Berkeley National Laboratory"/>
            <person name="Nybo J.L."/>
            <person name="Vesth T.C."/>
            <person name="Theobald S."/>
            <person name="Frisvad J.C."/>
            <person name="Larsen T.O."/>
            <person name="Kjaerboelling I."/>
            <person name="Rothschild-Mancinelli K."/>
            <person name="Lyhne E.K."/>
            <person name="Kogle M.E."/>
            <person name="Barry K."/>
            <person name="Clum A."/>
            <person name="Na H."/>
            <person name="Ledsgaard L."/>
            <person name="Lin J."/>
            <person name="Lipzen A."/>
            <person name="Kuo A."/>
            <person name="Riley R."/>
            <person name="Mondo S."/>
            <person name="Labutti K."/>
            <person name="Haridas S."/>
            <person name="Pangalinan J."/>
            <person name="Salamov A.A."/>
            <person name="Simmons B.A."/>
            <person name="Magnuson J.K."/>
            <person name="Chen J."/>
            <person name="Drula E."/>
            <person name="Henrissat B."/>
            <person name="Wiebenga A."/>
            <person name="Lubbers R.J."/>
            <person name="Gomes A.C."/>
            <person name="Macurrencykelacurrency M.R."/>
            <person name="Stajich J."/>
            <person name="Grigoriev I.V."/>
            <person name="Mortensen U.H."/>
            <person name="De Vries R.P."/>
            <person name="Baker S.E."/>
            <person name="Andersen M.R."/>
        </authorList>
    </citation>
    <scope>NUCLEOTIDE SEQUENCE [LARGE SCALE GENOMIC DNA]</scope>
    <source>
        <strain evidence="1 2">CBS 449.75</strain>
    </source>
</reference>
<dbReference type="PANTHER" id="PTHR21310:SF37">
    <property type="entry name" value="AMINOGLYCOSIDE PHOSPHOTRANSFERASE DOMAIN-CONTAINING PROTEIN"/>
    <property type="match status" value="1"/>
</dbReference>
<dbReference type="Proteomes" id="UP001610432">
    <property type="component" value="Unassembled WGS sequence"/>
</dbReference>
<dbReference type="RefSeq" id="XP_070889891.1">
    <property type="nucleotide sequence ID" value="XM_071030827.1"/>
</dbReference>